<feature type="transmembrane region" description="Helical" evidence="1">
    <location>
        <begin position="40"/>
        <end position="63"/>
    </location>
</feature>
<keyword evidence="1" id="KW-1133">Transmembrane helix</keyword>
<feature type="non-terminal residue" evidence="2">
    <location>
        <position position="1"/>
    </location>
</feature>
<dbReference type="AlphaFoldDB" id="A0A6J4JNZ1"/>
<sequence>YNLSVPPVRKGRVETEQVRVPSPPSDYQRGGPEMWSGVKIFFGACIVLTILVLIFLFVVVPFLSGLSNGSGQ</sequence>
<evidence type="ECO:0000313" key="2">
    <source>
        <dbReference type="EMBL" id="CAA9283690.1"/>
    </source>
</evidence>
<protein>
    <submittedName>
        <fullName evidence="2">Uncharacterized protein</fullName>
    </submittedName>
</protein>
<proteinExistence type="predicted"/>
<organism evidence="2">
    <name type="scientific">uncultured Chloroflexia bacterium</name>
    <dbReference type="NCBI Taxonomy" id="1672391"/>
    <lineage>
        <taxon>Bacteria</taxon>
        <taxon>Bacillati</taxon>
        <taxon>Chloroflexota</taxon>
        <taxon>Chloroflexia</taxon>
        <taxon>environmental samples</taxon>
    </lineage>
</organism>
<dbReference type="EMBL" id="CADCTR010001149">
    <property type="protein sequence ID" value="CAA9283690.1"/>
    <property type="molecule type" value="Genomic_DNA"/>
</dbReference>
<gene>
    <name evidence="2" type="ORF">AVDCRST_MAG93-3374</name>
</gene>
<evidence type="ECO:0000256" key="1">
    <source>
        <dbReference type="SAM" id="Phobius"/>
    </source>
</evidence>
<keyword evidence="1" id="KW-0472">Membrane</keyword>
<reference evidence="2" key="1">
    <citation type="submission" date="2020-02" db="EMBL/GenBank/DDBJ databases">
        <authorList>
            <person name="Meier V. D."/>
        </authorList>
    </citation>
    <scope>NUCLEOTIDE SEQUENCE</scope>
    <source>
        <strain evidence="2">AVDCRST_MAG93</strain>
    </source>
</reference>
<name>A0A6J4JNZ1_9CHLR</name>
<accession>A0A6J4JNZ1</accession>
<keyword evidence="1" id="KW-0812">Transmembrane</keyword>